<dbReference type="GO" id="GO:0005737">
    <property type="term" value="C:cytoplasm"/>
    <property type="evidence" value="ECO:0007669"/>
    <property type="project" value="InterPro"/>
</dbReference>
<feature type="domain" description="Glutaminyl-tRNA synthetase class Ib non-specific RNA-binding" evidence="1">
    <location>
        <begin position="110"/>
        <end position="150"/>
    </location>
</feature>
<dbReference type="Proteomes" id="UP000078200">
    <property type="component" value="Unassembled WGS sequence"/>
</dbReference>
<dbReference type="VEuPathDB" id="VectorBase:GAUT044422"/>
<protein>
    <recommendedName>
        <fullName evidence="1">Glutaminyl-tRNA synthetase class Ib non-specific RNA-binding domain-containing protein</fullName>
    </recommendedName>
</protein>
<proteinExistence type="predicted"/>
<dbReference type="GO" id="GO:0006425">
    <property type="term" value="P:glutaminyl-tRNA aminoacylation"/>
    <property type="evidence" value="ECO:0007669"/>
    <property type="project" value="InterPro"/>
</dbReference>
<dbReference type="GO" id="GO:0004819">
    <property type="term" value="F:glutamine-tRNA ligase activity"/>
    <property type="evidence" value="ECO:0007669"/>
    <property type="project" value="InterPro"/>
</dbReference>
<name>A0A1A9VQI8_GLOAU</name>
<dbReference type="EnsemblMetazoa" id="GAUT044422-RA">
    <property type="protein sequence ID" value="GAUT044422-PA"/>
    <property type="gene ID" value="GAUT044422"/>
</dbReference>
<evidence type="ECO:0000313" key="2">
    <source>
        <dbReference type="EnsemblMetazoa" id="GAUT044422-PA"/>
    </source>
</evidence>
<reference evidence="2" key="1">
    <citation type="submission" date="2020-05" db="UniProtKB">
        <authorList>
            <consortium name="EnsemblMetazoa"/>
        </authorList>
    </citation>
    <scope>IDENTIFICATION</scope>
    <source>
        <strain evidence="2">TTRI</strain>
    </source>
</reference>
<keyword evidence="3" id="KW-1185">Reference proteome</keyword>
<dbReference type="AlphaFoldDB" id="A0A1A9VQI8"/>
<evidence type="ECO:0000313" key="3">
    <source>
        <dbReference type="Proteomes" id="UP000078200"/>
    </source>
</evidence>
<dbReference type="InterPro" id="IPR007638">
    <property type="entry name" value="Gln-tRNA-synth_Ib_RNA-bd_2"/>
</dbReference>
<evidence type="ECO:0000259" key="1">
    <source>
        <dbReference type="Pfam" id="PF04557"/>
    </source>
</evidence>
<dbReference type="GO" id="GO:0005524">
    <property type="term" value="F:ATP binding"/>
    <property type="evidence" value="ECO:0007669"/>
    <property type="project" value="InterPro"/>
</dbReference>
<dbReference type="STRING" id="7395.A0A1A9VQI8"/>
<sequence length="168" mass="18382">MTYSASSQVFPLGKSSVTVRFNSSSTSHTMHHKFCLLDSPSIIKKQERKTIVKRSSRECTLHKSAANCMLEFQQLKSANSAANFVSPPTHTQLSLGGILSLCGDQLILNNDEGAHTIVELTKTKAHFHASGENYKTDGYSVTNNTENLLKQHLLVTGGRVQTSFPAES</sequence>
<organism evidence="2 3">
    <name type="scientific">Glossina austeni</name>
    <name type="common">Savannah tsetse fly</name>
    <dbReference type="NCBI Taxonomy" id="7395"/>
    <lineage>
        <taxon>Eukaryota</taxon>
        <taxon>Metazoa</taxon>
        <taxon>Ecdysozoa</taxon>
        <taxon>Arthropoda</taxon>
        <taxon>Hexapoda</taxon>
        <taxon>Insecta</taxon>
        <taxon>Pterygota</taxon>
        <taxon>Neoptera</taxon>
        <taxon>Endopterygota</taxon>
        <taxon>Diptera</taxon>
        <taxon>Brachycera</taxon>
        <taxon>Muscomorpha</taxon>
        <taxon>Hippoboscoidea</taxon>
        <taxon>Glossinidae</taxon>
        <taxon>Glossina</taxon>
    </lineage>
</organism>
<dbReference type="Pfam" id="PF04557">
    <property type="entry name" value="tRNA_synt_1c_R2"/>
    <property type="match status" value="1"/>
</dbReference>
<accession>A0A1A9VQI8</accession>